<reference evidence="2 3" key="1">
    <citation type="journal article" date="2018" name="Front. Microbiol.">
        <title>Hydrolytic Capabilities as a Key to Environmental Success: Chitinolytic and Cellulolytic Acidobacteria From Acidic Sub-arctic Soils and Boreal Peatlands.</title>
        <authorList>
            <person name="Belova S.E."/>
            <person name="Ravin N.V."/>
            <person name="Pankratov T.A."/>
            <person name="Rakitin A.L."/>
            <person name="Ivanova A.A."/>
            <person name="Beletsky A.V."/>
            <person name="Mardanov A.V."/>
            <person name="Sinninghe Damste J.S."/>
            <person name="Dedysh S.N."/>
        </authorList>
    </citation>
    <scope>NUCLEOTIDE SEQUENCE [LARGE SCALE GENOMIC DNA]</scope>
    <source>
        <strain evidence="2 3">SBC82</strain>
    </source>
</reference>
<feature type="transmembrane region" description="Helical" evidence="1">
    <location>
        <begin position="299"/>
        <end position="317"/>
    </location>
</feature>
<feature type="transmembrane region" description="Helical" evidence="1">
    <location>
        <begin position="99"/>
        <end position="121"/>
    </location>
</feature>
<feature type="transmembrane region" description="Helical" evidence="1">
    <location>
        <begin position="150"/>
        <end position="177"/>
    </location>
</feature>
<feature type="transmembrane region" description="Helical" evidence="1">
    <location>
        <begin position="70"/>
        <end position="92"/>
    </location>
</feature>
<name>A0A2Z5FTM6_9BACT</name>
<organism evidence="2 3">
    <name type="scientific">Acidisarcina polymorpha</name>
    <dbReference type="NCBI Taxonomy" id="2211140"/>
    <lineage>
        <taxon>Bacteria</taxon>
        <taxon>Pseudomonadati</taxon>
        <taxon>Acidobacteriota</taxon>
        <taxon>Terriglobia</taxon>
        <taxon>Terriglobales</taxon>
        <taxon>Acidobacteriaceae</taxon>
        <taxon>Acidisarcina</taxon>
    </lineage>
</organism>
<sequence length="492" mass="54476">MTAAALFIHGYHLGVDDSGIYLPAVKRIIDPRLYPFGADFFEAHARLSQFAAVIGWSARVTHLTADFTIFLWYTGTVFAFLLACWQLASVCFDSPHARWSALLSMTGLLTLPAAGTALVLMDPFLTARSASTPLTIFALTACLSRRPGLAFFWIILATLVHPLMAVYTAALLAILLLSSRRTAAEQGDSSARKQAVLVGSLAPQSFNFAPVSPEYRRVLDMRSFLFLSRWRWFEWAGLAVPMLFLFWTSRNPPRGATSAYGRLAQAATILGVVSTLTGCVFSASSSFDNFARLQPLRTFQLIYIVFFILLGGVLGEYVLERRYWLWIGTFAALWIGMFLLQRSAYPNSRHLEWPGATPANPWVAAFLWVRSNTPLDAVFALDPDYIALPGEDSHVFRAIAERSALTDVYKDAGVVSLFPQLAPEWSREQQAQQGWKQFQLVDFQRLAEQYPVTWVIVQGLPAGGLVCPYRNAAVAVCRIPGAAGLGVRFPPS</sequence>
<evidence type="ECO:0000256" key="1">
    <source>
        <dbReference type="SAM" id="Phobius"/>
    </source>
</evidence>
<feature type="transmembrane region" description="Helical" evidence="1">
    <location>
        <begin position="267"/>
        <end position="287"/>
    </location>
</feature>
<dbReference type="AlphaFoldDB" id="A0A2Z5FTM6"/>
<evidence type="ECO:0000313" key="2">
    <source>
        <dbReference type="EMBL" id="AXC09844.1"/>
    </source>
</evidence>
<protein>
    <submittedName>
        <fullName evidence="2">Uncharacterized protein</fullName>
    </submittedName>
</protein>
<keyword evidence="1" id="KW-0472">Membrane</keyword>
<keyword evidence="1" id="KW-1133">Transmembrane helix</keyword>
<accession>A0A2Z5FTM6</accession>
<feature type="transmembrane region" description="Helical" evidence="1">
    <location>
        <begin position="323"/>
        <end position="340"/>
    </location>
</feature>
<dbReference type="Proteomes" id="UP000253606">
    <property type="component" value="Chromosome"/>
</dbReference>
<proteinExistence type="predicted"/>
<dbReference type="KEGG" id="abas:ACPOL_0467"/>
<gene>
    <name evidence="2" type="ORF">ACPOL_0467</name>
</gene>
<dbReference type="EMBL" id="CP030840">
    <property type="protein sequence ID" value="AXC09844.1"/>
    <property type="molecule type" value="Genomic_DNA"/>
</dbReference>
<feature type="transmembrane region" description="Helical" evidence="1">
    <location>
        <begin position="230"/>
        <end position="247"/>
    </location>
</feature>
<evidence type="ECO:0000313" key="3">
    <source>
        <dbReference type="Proteomes" id="UP000253606"/>
    </source>
</evidence>
<keyword evidence="3" id="KW-1185">Reference proteome</keyword>
<keyword evidence="1" id="KW-0812">Transmembrane</keyword>